<protein>
    <submittedName>
        <fullName evidence="2">Uncharacterized protein</fullName>
    </submittedName>
</protein>
<sequence>MNGDSLIGKFYQFGEAVLFLLYVNFLWIIFSLLGLIFFGIGPVRWQCLPSFANG</sequence>
<evidence type="ECO:0000313" key="2">
    <source>
        <dbReference type="EMBL" id="GAE95199.1"/>
    </source>
</evidence>
<evidence type="ECO:0000313" key="3">
    <source>
        <dbReference type="Proteomes" id="UP000019102"/>
    </source>
</evidence>
<feature type="transmembrane region" description="Helical" evidence="1">
    <location>
        <begin position="16"/>
        <end position="40"/>
    </location>
</feature>
<keyword evidence="3" id="KW-1185">Reference proteome</keyword>
<keyword evidence="1" id="KW-0812">Transmembrane</keyword>
<dbReference type="STRING" id="1298598.JCM21714_4413"/>
<name>W4VQR6_9BACI</name>
<organism evidence="2 3">
    <name type="scientific">Gracilibacillus boraciitolerans JCM 21714</name>
    <dbReference type="NCBI Taxonomy" id="1298598"/>
    <lineage>
        <taxon>Bacteria</taxon>
        <taxon>Bacillati</taxon>
        <taxon>Bacillota</taxon>
        <taxon>Bacilli</taxon>
        <taxon>Bacillales</taxon>
        <taxon>Bacillaceae</taxon>
        <taxon>Gracilibacillus</taxon>
    </lineage>
</organism>
<accession>W4VQR6</accession>
<dbReference type="AlphaFoldDB" id="W4VQR6"/>
<keyword evidence="1" id="KW-1133">Transmembrane helix</keyword>
<dbReference type="Proteomes" id="UP000019102">
    <property type="component" value="Unassembled WGS sequence"/>
</dbReference>
<gene>
    <name evidence="2" type="ORF">JCM21714_4413</name>
</gene>
<evidence type="ECO:0000256" key="1">
    <source>
        <dbReference type="SAM" id="Phobius"/>
    </source>
</evidence>
<proteinExistence type="predicted"/>
<keyword evidence="1" id="KW-0472">Membrane</keyword>
<comment type="caution">
    <text evidence="2">The sequence shown here is derived from an EMBL/GenBank/DDBJ whole genome shotgun (WGS) entry which is preliminary data.</text>
</comment>
<reference evidence="2 3" key="1">
    <citation type="journal article" date="2014" name="Genome Announc.">
        <title>Draft Genome Sequence of the Boron-Tolerant and Moderately Halotolerant Bacterium Gracilibacillus boraciitolerans JCM 21714T.</title>
        <authorList>
            <person name="Ahmed I."/>
            <person name="Oshima K."/>
            <person name="Suda W."/>
            <person name="Kitamura K."/>
            <person name="Iida T."/>
            <person name="Ohmori Y."/>
            <person name="Fujiwara T."/>
            <person name="Hattori M."/>
            <person name="Ohkuma M."/>
        </authorList>
    </citation>
    <scope>NUCLEOTIDE SEQUENCE [LARGE SCALE GENOMIC DNA]</scope>
    <source>
        <strain evidence="2 3">JCM 21714</strain>
    </source>
</reference>
<dbReference type="EMBL" id="BAVS01000043">
    <property type="protein sequence ID" value="GAE95199.1"/>
    <property type="molecule type" value="Genomic_DNA"/>
</dbReference>